<dbReference type="InterPro" id="IPR050188">
    <property type="entry name" value="RluA_PseudoU_synthase"/>
</dbReference>
<sequence>MLEIIYQDEAFIAVNKPTGMLSVPGRGPDKQDCCLARVQAEFPEALMVHRLDMDTSGLMLFARSLEVQRNLSLQFEKREIHKTYVAIVEGVIEKEVGRIDFPMRKDMEQRLPPKHIVDCVRGKKAVTEWQVLERTATTTRLALFPQTGRSHQLRVHMQSIGHPIVGDNIYGTAAERLMLHAQSLEMRHPLTGEPIRLECPATF</sequence>
<organism evidence="2 3">
    <name type="scientific">Pontiella desulfatans</name>
    <dbReference type="NCBI Taxonomy" id="2750659"/>
    <lineage>
        <taxon>Bacteria</taxon>
        <taxon>Pseudomonadati</taxon>
        <taxon>Kiritimatiellota</taxon>
        <taxon>Kiritimatiellia</taxon>
        <taxon>Kiritimatiellales</taxon>
        <taxon>Pontiellaceae</taxon>
        <taxon>Pontiella</taxon>
    </lineage>
</organism>
<reference evidence="2 3" key="1">
    <citation type="submission" date="2019-04" db="EMBL/GenBank/DDBJ databases">
        <authorList>
            <person name="Van Vliet M D."/>
        </authorList>
    </citation>
    <scope>NUCLEOTIDE SEQUENCE [LARGE SCALE GENOMIC DNA]</scope>
    <source>
        <strain evidence="2 3">F1</strain>
    </source>
</reference>
<gene>
    <name evidence="2" type="primary">rluA</name>
    <name evidence="2" type="ORF">PDESU_06429</name>
</gene>
<dbReference type="AlphaFoldDB" id="A0A6C2UE62"/>
<dbReference type="InterPro" id="IPR006224">
    <property type="entry name" value="PsdUridine_synth_RluA-like_CS"/>
</dbReference>
<dbReference type="GO" id="GO:0140098">
    <property type="term" value="F:catalytic activity, acting on RNA"/>
    <property type="evidence" value="ECO:0007669"/>
    <property type="project" value="UniProtKB-ARBA"/>
</dbReference>
<dbReference type="EMBL" id="CAAHFG010000005">
    <property type="protein sequence ID" value="VGO17827.1"/>
    <property type="molecule type" value="Genomic_DNA"/>
</dbReference>
<dbReference type="Pfam" id="PF00849">
    <property type="entry name" value="PseudoU_synth_2"/>
    <property type="match status" value="1"/>
</dbReference>
<evidence type="ECO:0000313" key="3">
    <source>
        <dbReference type="Proteomes" id="UP000366872"/>
    </source>
</evidence>
<protein>
    <submittedName>
        <fullName evidence="2">Ribosomal large subunit pseudouridine synthase A</fullName>
    </submittedName>
</protein>
<dbReference type="GO" id="GO:0009982">
    <property type="term" value="F:pseudouridine synthase activity"/>
    <property type="evidence" value="ECO:0007669"/>
    <property type="project" value="InterPro"/>
</dbReference>
<dbReference type="InterPro" id="IPR020103">
    <property type="entry name" value="PsdUridine_synth_cat_dom_sf"/>
</dbReference>
<evidence type="ECO:0000259" key="1">
    <source>
        <dbReference type="Pfam" id="PF00849"/>
    </source>
</evidence>
<dbReference type="RefSeq" id="WP_136083293.1">
    <property type="nucleotide sequence ID" value="NZ_CAAHFG010000005.1"/>
</dbReference>
<name>A0A6C2UE62_PONDE</name>
<dbReference type="CDD" id="cd02869">
    <property type="entry name" value="PseudoU_synth_RluA_like"/>
    <property type="match status" value="1"/>
</dbReference>
<keyword evidence="3" id="KW-1185">Reference proteome</keyword>
<proteinExistence type="predicted"/>
<dbReference type="PROSITE" id="PS01129">
    <property type="entry name" value="PSI_RLU"/>
    <property type="match status" value="1"/>
</dbReference>
<dbReference type="PANTHER" id="PTHR21600">
    <property type="entry name" value="MITOCHONDRIAL RNA PSEUDOURIDINE SYNTHASE"/>
    <property type="match status" value="1"/>
</dbReference>
<dbReference type="Proteomes" id="UP000366872">
    <property type="component" value="Unassembled WGS sequence"/>
</dbReference>
<dbReference type="Gene3D" id="3.30.2350.10">
    <property type="entry name" value="Pseudouridine synthase"/>
    <property type="match status" value="1"/>
</dbReference>
<dbReference type="InterPro" id="IPR006145">
    <property type="entry name" value="PsdUridine_synth_RsuA/RluA"/>
</dbReference>
<dbReference type="GO" id="GO:0000455">
    <property type="term" value="P:enzyme-directed rRNA pseudouridine synthesis"/>
    <property type="evidence" value="ECO:0007669"/>
    <property type="project" value="TreeGrafter"/>
</dbReference>
<dbReference type="PANTHER" id="PTHR21600:SF89">
    <property type="entry name" value="RIBOSOMAL LARGE SUBUNIT PSEUDOURIDINE SYNTHASE A"/>
    <property type="match status" value="1"/>
</dbReference>
<accession>A0A6C2UE62</accession>
<evidence type="ECO:0000313" key="2">
    <source>
        <dbReference type="EMBL" id="VGO17827.1"/>
    </source>
</evidence>
<feature type="domain" description="Pseudouridine synthase RsuA/RluA-like" evidence="1">
    <location>
        <begin position="11"/>
        <end position="159"/>
    </location>
</feature>
<dbReference type="GO" id="GO:0003723">
    <property type="term" value="F:RNA binding"/>
    <property type="evidence" value="ECO:0007669"/>
    <property type="project" value="InterPro"/>
</dbReference>
<dbReference type="SUPFAM" id="SSF55120">
    <property type="entry name" value="Pseudouridine synthase"/>
    <property type="match status" value="1"/>
</dbReference>